<organism evidence="1 2">
    <name type="scientific">Paenibacillus odorifer</name>
    <dbReference type="NCBI Taxonomy" id="189426"/>
    <lineage>
        <taxon>Bacteria</taxon>
        <taxon>Bacillati</taxon>
        <taxon>Bacillota</taxon>
        <taxon>Bacilli</taxon>
        <taxon>Bacillales</taxon>
        <taxon>Paenibacillaceae</taxon>
        <taxon>Paenibacillus</taxon>
    </lineage>
</organism>
<proteinExistence type="predicted"/>
<dbReference type="EMBL" id="MKQP01000043">
    <property type="protein sequence ID" value="OMD26224.1"/>
    <property type="molecule type" value="Genomic_DNA"/>
</dbReference>
<reference evidence="1 2" key="1">
    <citation type="submission" date="2016-10" db="EMBL/GenBank/DDBJ databases">
        <title>Paenibacillus species isolates.</title>
        <authorList>
            <person name="Beno S.M."/>
        </authorList>
    </citation>
    <scope>NUCLEOTIDE SEQUENCE [LARGE SCALE GENOMIC DNA]</scope>
    <source>
        <strain evidence="1 2">FSL H7-0604</strain>
    </source>
</reference>
<name>A0A1R0X0M2_9BACL</name>
<protein>
    <recommendedName>
        <fullName evidence="3">DUF4258 domain-containing protein</fullName>
    </recommendedName>
</protein>
<dbReference type="Proteomes" id="UP000187465">
    <property type="component" value="Unassembled WGS sequence"/>
</dbReference>
<evidence type="ECO:0000313" key="1">
    <source>
        <dbReference type="EMBL" id="OMD26224.1"/>
    </source>
</evidence>
<dbReference type="AlphaFoldDB" id="A0A1R0X0M2"/>
<dbReference type="Pfam" id="PF14076">
    <property type="entry name" value="DUF4258"/>
    <property type="match status" value="1"/>
</dbReference>
<evidence type="ECO:0000313" key="2">
    <source>
        <dbReference type="Proteomes" id="UP000187465"/>
    </source>
</evidence>
<dbReference type="InterPro" id="IPR025354">
    <property type="entry name" value="DUF4258"/>
</dbReference>
<gene>
    <name evidence="1" type="ORF">BJP51_27475</name>
</gene>
<evidence type="ECO:0008006" key="3">
    <source>
        <dbReference type="Google" id="ProtNLM"/>
    </source>
</evidence>
<dbReference type="RefSeq" id="WP_076179570.1">
    <property type="nucleotide sequence ID" value="NZ_MKQP01000043.1"/>
</dbReference>
<comment type="caution">
    <text evidence="1">The sequence shown here is derived from an EMBL/GenBank/DDBJ whole genome shotgun (WGS) entry which is preliminary data.</text>
</comment>
<accession>A0A1R0X0M2</accession>
<sequence length="123" mass="14273">MDHMKKYWPKELECIRKGVNHLDGYVTTISPHYMQDRYHNSDYPDRVFDELDIVWAIANGEIVEGYDSGERGRNPEPERTIIGPAVSGTWAVVIILLKTGNQFIVKTVFPVDRERYSKYIPKS</sequence>